<proteinExistence type="predicted"/>
<evidence type="ECO:0000313" key="2">
    <source>
        <dbReference type="EMBL" id="JAT77502.1"/>
    </source>
</evidence>
<dbReference type="AlphaFoldDB" id="A0A1D2AE90"/>
<accession>A0A1D2AE90</accession>
<gene>
    <name evidence="2" type="ORF">g.3373</name>
</gene>
<protein>
    <submittedName>
        <fullName evidence="2">Uncharacterized protein</fullName>
    </submittedName>
</protein>
<sequence length="116" mass="12495">MQSLGGIAHRVHLTHARPTSLKHDGSRSISAPGPVRLRAMESRSGFSSFKEGRGRPDDLEMHPDPFILSSQVHAPARRRSSIHAAEHGLTDVWTGDAFFKSGGLAVAALVLIALTH</sequence>
<reference evidence="2" key="1">
    <citation type="submission" date="2015-08" db="EMBL/GenBank/DDBJ databases">
        <authorList>
            <person name="Babu N.S."/>
            <person name="Beckwith C.J."/>
            <person name="Beseler K.G."/>
            <person name="Brison A."/>
            <person name="Carone J.V."/>
            <person name="Caskin T.P."/>
            <person name="Diamond M."/>
            <person name="Durham M.E."/>
            <person name="Foxe J.M."/>
            <person name="Go M."/>
            <person name="Henderson B.A."/>
            <person name="Jones I.B."/>
            <person name="McGettigan J.A."/>
            <person name="Micheletti S.J."/>
            <person name="Nasrallah M.E."/>
            <person name="Ortiz D."/>
            <person name="Piller C.R."/>
            <person name="Privatt S.R."/>
            <person name="Schneider S.L."/>
            <person name="Sharp S."/>
            <person name="Smith T.C."/>
            <person name="Stanton J.D."/>
            <person name="Ullery H.E."/>
            <person name="Wilson R.J."/>
            <person name="Serrano M.G."/>
            <person name="Buck G."/>
            <person name="Lee V."/>
            <person name="Wang Y."/>
            <person name="Carvalho R."/>
            <person name="Voegtly L."/>
            <person name="Shi R."/>
            <person name="Duckworth R."/>
            <person name="Johnson A."/>
            <person name="Loviza R."/>
            <person name="Walstead R."/>
            <person name="Shah Z."/>
            <person name="Kiflezghi M."/>
            <person name="Wade K."/>
            <person name="Ball S.L."/>
            <person name="Bradley K.W."/>
            <person name="Asai D.J."/>
            <person name="Bowman C.A."/>
            <person name="Russell D.A."/>
            <person name="Pope W.H."/>
            <person name="Jacobs-Sera D."/>
            <person name="Hendrix R.W."/>
            <person name="Hatfull G.F."/>
        </authorList>
    </citation>
    <scope>NUCLEOTIDE SEQUENCE</scope>
</reference>
<dbReference type="EMBL" id="GDKF01001120">
    <property type="protein sequence ID" value="JAT77502.1"/>
    <property type="molecule type" value="Transcribed_RNA"/>
</dbReference>
<organism evidence="2">
    <name type="scientific">Auxenochlorella protothecoides</name>
    <name type="common">Green microalga</name>
    <name type="synonym">Chlorella protothecoides</name>
    <dbReference type="NCBI Taxonomy" id="3075"/>
    <lineage>
        <taxon>Eukaryota</taxon>
        <taxon>Viridiplantae</taxon>
        <taxon>Chlorophyta</taxon>
        <taxon>core chlorophytes</taxon>
        <taxon>Trebouxiophyceae</taxon>
        <taxon>Chlorellales</taxon>
        <taxon>Chlorellaceae</taxon>
        <taxon>Auxenochlorella</taxon>
    </lineage>
</organism>
<feature type="region of interest" description="Disordered" evidence="1">
    <location>
        <begin position="1"/>
        <end position="64"/>
    </location>
</feature>
<evidence type="ECO:0000256" key="1">
    <source>
        <dbReference type="SAM" id="MobiDB-lite"/>
    </source>
</evidence>
<name>A0A1D2AE90_AUXPR</name>
<feature type="compositionally biased region" description="Basic and acidic residues" evidence="1">
    <location>
        <begin position="50"/>
        <end position="63"/>
    </location>
</feature>